<protein>
    <submittedName>
        <fullName evidence="2">Uncharacterized protein</fullName>
    </submittedName>
</protein>
<keyword evidence="1" id="KW-1133">Transmembrane helix</keyword>
<name>A0A974S0K1_PERPY</name>
<keyword evidence="1" id="KW-0472">Membrane</keyword>
<feature type="transmembrane region" description="Helical" evidence="1">
    <location>
        <begin position="20"/>
        <end position="41"/>
    </location>
</feature>
<keyword evidence="1" id="KW-0812">Transmembrane</keyword>
<dbReference type="KEGG" id="ppsr:I6J18_00375"/>
<reference evidence="2 3" key="1">
    <citation type="submission" date="2021-01" db="EMBL/GenBank/DDBJ databases">
        <title>FDA dAtabase for Regulatory Grade micrObial Sequences (FDA-ARGOS): Supporting development and validation of Infectious Disease Dx tests.</title>
        <authorList>
            <person name="Nelson B."/>
            <person name="Plummer A."/>
            <person name="Tallon L."/>
            <person name="Sadzewicz L."/>
            <person name="Zhao X."/>
            <person name="Boylan J."/>
            <person name="Ott S."/>
            <person name="Bowen H."/>
            <person name="Vavikolanu K."/>
            <person name="Mehta A."/>
            <person name="Aluvathingal J."/>
            <person name="Nadendla S."/>
            <person name="Myers T."/>
            <person name="Yan Y."/>
            <person name="Sichtig H."/>
        </authorList>
    </citation>
    <scope>NUCLEOTIDE SEQUENCE [LARGE SCALE GENOMIC DNA]</scope>
    <source>
        <strain evidence="2 3">FDAARGOS_1161</strain>
    </source>
</reference>
<keyword evidence="3" id="KW-1185">Reference proteome</keyword>
<dbReference type="RefSeq" id="WP_161629142.1">
    <property type="nucleotide sequence ID" value="NZ_CP068053.1"/>
</dbReference>
<evidence type="ECO:0000313" key="3">
    <source>
        <dbReference type="Proteomes" id="UP000595254"/>
    </source>
</evidence>
<proteinExistence type="predicted"/>
<dbReference type="Proteomes" id="UP000595254">
    <property type="component" value="Chromosome"/>
</dbReference>
<gene>
    <name evidence="2" type="ORF">I6J18_00375</name>
</gene>
<accession>A0A974S0K1</accession>
<dbReference type="EMBL" id="CP068053">
    <property type="protein sequence ID" value="QQT00448.1"/>
    <property type="molecule type" value="Genomic_DNA"/>
</dbReference>
<evidence type="ECO:0000313" key="2">
    <source>
        <dbReference type="EMBL" id="QQT00448.1"/>
    </source>
</evidence>
<evidence type="ECO:0000256" key="1">
    <source>
        <dbReference type="SAM" id="Phobius"/>
    </source>
</evidence>
<sequence>MLFIDYYFIRALIYGYPKLYEVLAASLLSLALGLLLADAAWRKVIAKKP</sequence>
<organism evidence="2 3">
    <name type="scientific">Peribacillus psychrosaccharolyticus</name>
    <name type="common">Bacillus psychrosaccharolyticus</name>
    <dbReference type="NCBI Taxonomy" id="1407"/>
    <lineage>
        <taxon>Bacteria</taxon>
        <taxon>Bacillati</taxon>
        <taxon>Bacillota</taxon>
        <taxon>Bacilli</taxon>
        <taxon>Bacillales</taxon>
        <taxon>Bacillaceae</taxon>
        <taxon>Peribacillus</taxon>
    </lineage>
</organism>
<dbReference type="AlphaFoldDB" id="A0A974S0K1"/>